<organism evidence="1 2">
    <name type="scientific">Dendrolimus kikuchii</name>
    <dbReference type="NCBI Taxonomy" id="765133"/>
    <lineage>
        <taxon>Eukaryota</taxon>
        <taxon>Metazoa</taxon>
        <taxon>Ecdysozoa</taxon>
        <taxon>Arthropoda</taxon>
        <taxon>Hexapoda</taxon>
        <taxon>Insecta</taxon>
        <taxon>Pterygota</taxon>
        <taxon>Neoptera</taxon>
        <taxon>Endopterygota</taxon>
        <taxon>Lepidoptera</taxon>
        <taxon>Glossata</taxon>
        <taxon>Ditrysia</taxon>
        <taxon>Bombycoidea</taxon>
        <taxon>Lasiocampidae</taxon>
        <taxon>Dendrolimus</taxon>
    </lineage>
</organism>
<sequence>MNQSQDEARAARIQKYKEERRKQLTARTANLFSADFTEKRPKRTADRAATDEPVAHLKSSSELNLNTASTSVPIRTTRTSRLRAAAANHSDSSISHKKSNRSSSVQSLLEDGKTKSPKSSKILDRDKKSPAKRRQSYEKENKFAITTVEYSDKDIGAIKTKPKHSITKTNLAKDKNYLVVTSPKRKNIDEKFRLEERKRNSISNEKKDNTNCDEKVNQFLHVNGDDIFNDLEKNSLEKDKIDVLFNNLVIDGDGVQDRFKLEIDEVLNDNEGLKNSHNSGNNPADNEAIAYNSIDNVKIESSVVPVVKEDVGGLLGAVCVRKVERFSELLSNLCSPCEADILFEDILVENGINGDSSSRSSGPECTPPCRRAQPSPRHTTSTPKRTPAPAVSGTSNDVAGSTSKPKNRQPLGAPHPKTDSILPSSKVSPKSTFNLSFGLKSTSLKSSPTSTSIQKSREKRRSTEESPKPSSIPLSKKTAEKSIRSSISPVKPDLLRDTGTKIDIKSKLDPIRSKTVRKSPEKPKSDTENNRVDRRQRAQKDSESLSGKYHYSKKRLTSLENNSSRGTNDTKNVSPKNLLNNNPQAYQKTNVNACGLEDSAETNKMSTLHETVIPHTGSSRLSQEMDNLAALTKQTLDRVNKLSNNLTSNKFNLDTSEQRFDSIFVSKPDQRHNSHSFNYGLVNGRAIQNRGVTERLRDIDTAAQRLIDFEKQSAMFSDLNNDTSSQSRRLETTPSSCSHTPVSILKRKSIHEDNAVNNVPNHTIASPPVTFSPNVVEPRNGCRSDRQRQGILKKRRSLDESQVARRRSCSPEVSFADDDSSDLNKPILKNRRSSLEDVVRNRSPEGQIQGILKRKMSREEDQHIDDVSHGSPEPHGILKRKSNSSSSSSTTSSHVSIAQAVLLAAAGGAEIVEDDKEIVRPILKKKSFSEERPSPDVSCETPKPILKKKSTEHDDHDFDLPKKPILKSSKKLSGDEGHASSFDMSEDDRSSQRSSLLRSRTSDHSSSECEATVRPILKQRGSSLTRERSQSPRPRLSFCADNGANISATNFSCDASDLSAAGPRRVLNLVPAPDPEESYPSAVLRRRNLRPKTSPRSKSLACDFNNELLSILNNRRLKVDKNCENARYEQWSQELRDETENNENKSFPSIASRIKTMEQALTKELSPRDRDQPSTSRSKTRDKERYKTQPITVDEMRLITSSLEPGQASFQAFGQAGCSFPSQPVASGVAPLTRGPLTLAEEPERDPFAEFAKALDSPPFGAGPFSVKSPTANNSFSDSGSVKDDSYGEATFLDFENIERKQSTLDEIEQEVNKVRVALDEDSRALDEDERHQVEADNWSLNVSCDSGVYNRASSRDSGPHSSEELGLTESQEIRDNQATNSSSNEWSSSSIERGLITMDRERKSTENEALMSPDTQGSDDESKDDNNGFALGLVKSNSVVARASMWQQLQQQAKGTPKPLLRHSRSKQKDGPSVVDRFKTQPISFSPSEPNSDDTSNQSFSLTQSKSTANVLERDEDAKLDDDDPAKMSLMDKMKMFNSKLTHKPPPAGLPRPKDDRVPRTSRLRTMPVLASQVQEAMEQNERLTKSLTHENVPRNPDFELKMELFRSASAKNTSLEYLMRQNAKFRSLDLDDDPPSERAQRMITPEVRGILKSGSTVVPTKPKVLAKGESSEGLKDEGIDSSSDDESSASSVSSSEKSCSSSESSDELPDPKPRRFQRKNNKLKNCRTESDIPRHDARKIQLPGAHELKERFNQAKNNDVQIRNPEAFNVEVPGANEMKEHPVQAKNIDVKIPLLGKLGRKPSEEIKEDDKARYRRFVKKLDEPIQLGKLRRPPEKVTQVHEVPPPIMKISALNQAAKNKFFGLEPEKKEKSIDELTAAVRKYISPMSKSISTHTIEVAGSGSDGESSGGREVRHINARVRHNRVGGGVQRSATHAEMPHKGGSTIAERMAALHAAGTNDWRARICRLSPEREESKAIERAKNKINENLNAAVDEKKKIHIDENELGSNILADRRNKLETAAQGWRKRVPQSDASLFTVAGRLERDKGTTATPPLTPPPAAAPAVVASPGIPPPNKFRSRKQPSSPTNGFASGPLRSASCAVVSASAVDSKPKENLRVDRDSFKRSHSVSESISRVDEKDESSPGAEKTGLAVRVPRADDETFHAFFAPVLQAQDKTNDSGLDVDLDAIDSGSRQLLASEWTRRAKRERRHVASRNPLKALAARTDLREEYVAPPFTIRDQLVKEKVTANCGLAAEALAALATKEDFSNVALRSAASVNATPHGVKPTMLLQVKGRRRVQTRLVEPVHTSVNRGDCFILITPDHLFLYIGLYANVIERNRSSDIAMHILNTKDLGCKNSTDIIKIDEQTKTYSNKHWNQFWSLLGVNEEVEDYRPIETGHPDEDEIYETCVVQTNMCYEVMDDELVPIKEYWGQMPKIAMLNQSKVIVFDFGSEMYIWYGKNVPLEIRRRAAQLAQELFDDGYNYEECHINPINAAIYQGAREKAGSPEKISKSRPDWAMLSKVTQHMETILFKEKFLDWPDYSRVIKVKAPENKSNSVEITPCDAEEMWSNEYQDPDLILEGSHIGRGTNYYDKENMRHYDIKTKSVCKWVIQEYDYQKVDSDADIGDFYSGDSYIIRWEYQITVSGRELNGKPSKHNVTGRERCAYFCWQGKDASSNEKGAAALLTVELDREKGPQVRVSQGTEPPAFLNLFQGNLVIHQGKKDTDRSRYRLYVTRGNLANEAYLLQVPCSVRQLRSRGSLLLVDTEKARLYIWHGSRSLKHTKGIAIELANKLIARNSSYLFGDKVLEVKIEEVKEGEEPKEVLEGLGVTNKQYYKSVLIGGGESGGEVTPRLFHFSDLGGSFEAHEVLSPLRHPLLATPFPFEQKELYSASQPALFLLDDGKYVWLWQGWWPRSEDGELEPAEINTGVGAFAGRWQAMRLAALRTAEAYWRASRSSPPAVRVVAAGLEPQQFTDLFDTWQDHDQAADANIAHGFKAGEVLSAESEISRLTSSVGVLPLAALQRRPLPEHVDPHHLERHLSTPDFMEAFGMTKEEFSVLPAWKQTNMKKDVGLF</sequence>
<reference evidence="1 2" key="1">
    <citation type="journal article" date="2021" name="Front. Genet.">
        <title>Chromosome-Level Genome Assembly Reveals Significant Gene Expansion in the Toll and IMD Signaling Pathways of Dendrolimus kikuchii.</title>
        <authorList>
            <person name="Zhou J."/>
            <person name="Wu P."/>
            <person name="Xiong Z."/>
            <person name="Liu N."/>
            <person name="Zhao N."/>
            <person name="Ji M."/>
            <person name="Qiu Y."/>
            <person name="Yang B."/>
        </authorList>
    </citation>
    <scope>NUCLEOTIDE SEQUENCE [LARGE SCALE GENOMIC DNA]</scope>
    <source>
        <strain evidence="1">Ann1</strain>
    </source>
</reference>
<protein>
    <submittedName>
        <fullName evidence="1">Uncharacterized protein</fullName>
    </submittedName>
</protein>
<dbReference type="Proteomes" id="UP000824533">
    <property type="component" value="Linkage Group LG10"/>
</dbReference>
<comment type="caution">
    <text evidence="1">The sequence shown here is derived from an EMBL/GenBank/DDBJ whole genome shotgun (WGS) entry which is preliminary data.</text>
</comment>
<proteinExistence type="predicted"/>
<accession>A0ACC1D427</accession>
<evidence type="ECO:0000313" key="1">
    <source>
        <dbReference type="EMBL" id="KAJ0178147.1"/>
    </source>
</evidence>
<keyword evidence="2" id="KW-1185">Reference proteome</keyword>
<name>A0ACC1D427_9NEOP</name>
<gene>
    <name evidence="1" type="ORF">K1T71_005970</name>
</gene>
<evidence type="ECO:0000313" key="2">
    <source>
        <dbReference type="Proteomes" id="UP000824533"/>
    </source>
</evidence>
<dbReference type="EMBL" id="CM034396">
    <property type="protein sequence ID" value="KAJ0178147.1"/>
    <property type="molecule type" value="Genomic_DNA"/>
</dbReference>